<dbReference type="Pfam" id="PF04203">
    <property type="entry name" value="Sortase"/>
    <property type="match status" value="1"/>
</dbReference>
<dbReference type="Gene3D" id="2.40.260.10">
    <property type="entry name" value="Sortase"/>
    <property type="match status" value="1"/>
</dbReference>
<gene>
    <name evidence="3" type="ORF">GCM10009710_03810</name>
</gene>
<evidence type="ECO:0000313" key="4">
    <source>
        <dbReference type="Proteomes" id="UP001501057"/>
    </source>
</evidence>
<protein>
    <recommendedName>
        <fullName evidence="5">Sortase</fullName>
    </recommendedName>
</protein>
<dbReference type="InterPro" id="IPR023365">
    <property type="entry name" value="Sortase_dom-sf"/>
</dbReference>
<keyword evidence="1" id="KW-0378">Hydrolase</keyword>
<organism evidence="3 4">
    <name type="scientific">Aeromicrobium alkaliterrae</name>
    <dbReference type="NCBI Taxonomy" id="302168"/>
    <lineage>
        <taxon>Bacteria</taxon>
        <taxon>Bacillati</taxon>
        <taxon>Actinomycetota</taxon>
        <taxon>Actinomycetes</taxon>
        <taxon>Propionibacteriales</taxon>
        <taxon>Nocardioidaceae</taxon>
        <taxon>Aeromicrobium</taxon>
    </lineage>
</organism>
<reference evidence="4" key="1">
    <citation type="journal article" date="2019" name="Int. J. Syst. Evol. Microbiol.">
        <title>The Global Catalogue of Microorganisms (GCM) 10K type strain sequencing project: providing services to taxonomists for standard genome sequencing and annotation.</title>
        <authorList>
            <consortium name="The Broad Institute Genomics Platform"/>
            <consortium name="The Broad Institute Genome Sequencing Center for Infectious Disease"/>
            <person name="Wu L."/>
            <person name="Ma J."/>
        </authorList>
    </citation>
    <scope>NUCLEOTIDE SEQUENCE [LARGE SCALE GENOMIC DNA]</scope>
    <source>
        <strain evidence="4">JCM 13518</strain>
    </source>
</reference>
<evidence type="ECO:0000256" key="2">
    <source>
        <dbReference type="SAM" id="MobiDB-lite"/>
    </source>
</evidence>
<feature type="compositionally biased region" description="Pro residues" evidence="2">
    <location>
        <begin position="26"/>
        <end position="40"/>
    </location>
</feature>
<name>A0ABP4VK62_9ACTN</name>
<sequence>MPLAAGAVAVLVGAVLAVLGRPDAAPPPVRPFDVPDPVPRGPSSTPAMSAEDMAPGTIFIPSLQVYAPIEPVGVVGGALQVPRDPGVVGWDDESPGLAADAGSTFLAGHVQVRGQRGALHALPQVAAGSRIFTRDETGVLRTWVVSSLHESRRKVMAPEYFATTGERRLTLVTCTGPVVRSNGLRSFRDAAVVTAIPLPQA</sequence>
<comment type="caution">
    <text evidence="3">The sequence shown here is derived from an EMBL/GenBank/DDBJ whole genome shotgun (WGS) entry which is preliminary data.</text>
</comment>
<dbReference type="InterPro" id="IPR005754">
    <property type="entry name" value="Sortase"/>
</dbReference>
<dbReference type="SUPFAM" id="SSF63817">
    <property type="entry name" value="Sortase"/>
    <property type="match status" value="1"/>
</dbReference>
<dbReference type="Proteomes" id="UP001501057">
    <property type="component" value="Unassembled WGS sequence"/>
</dbReference>
<evidence type="ECO:0008006" key="5">
    <source>
        <dbReference type="Google" id="ProtNLM"/>
    </source>
</evidence>
<dbReference type="EMBL" id="BAAAME010000002">
    <property type="protein sequence ID" value="GAA1726380.1"/>
    <property type="molecule type" value="Genomic_DNA"/>
</dbReference>
<evidence type="ECO:0000313" key="3">
    <source>
        <dbReference type="EMBL" id="GAA1726380.1"/>
    </source>
</evidence>
<accession>A0ABP4VK62</accession>
<dbReference type="InterPro" id="IPR042001">
    <property type="entry name" value="Sortase_F"/>
</dbReference>
<feature type="region of interest" description="Disordered" evidence="2">
    <location>
        <begin position="26"/>
        <end position="48"/>
    </location>
</feature>
<evidence type="ECO:0000256" key="1">
    <source>
        <dbReference type="ARBA" id="ARBA00022801"/>
    </source>
</evidence>
<keyword evidence="4" id="KW-1185">Reference proteome</keyword>
<proteinExistence type="predicted"/>
<dbReference type="CDD" id="cd05829">
    <property type="entry name" value="Sortase_F"/>
    <property type="match status" value="1"/>
</dbReference>